<dbReference type="PRINTS" id="PR00038">
    <property type="entry name" value="HTHLUXR"/>
</dbReference>
<dbReference type="EMBL" id="NGFN01000233">
    <property type="protein sequence ID" value="OUC98179.1"/>
    <property type="molecule type" value="Genomic_DNA"/>
</dbReference>
<dbReference type="Pfam" id="PF00196">
    <property type="entry name" value="GerE"/>
    <property type="match status" value="1"/>
</dbReference>
<dbReference type="InterPro" id="IPR016032">
    <property type="entry name" value="Sig_transdc_resp-reg_C-effctor"/>
</dbReference>
<keyword evidence="4" id="KW-1185">Reference proteome</keyword>
<dbReference type="Proteomes" id="UP000195105">
    <property type="component" value="Unassembled WGS sequence"/>
</dbReference>
<dbReference type="AlphaFoldDB" id="A0A243RTG6"/>
<protein>
    <recommendedName>
        <fullName evidence="2">HTH luxR-type domain-containing protein</fullName>
    </recommendedName>
</protein>
<dbReference type="GO" id="GO:0003677">
    <property type="term" value="F:DNA binding"/>
    <property type="evidence" value="ECO:0007669"/>
    <property type="project" value="UniProtKB-KW"/>
</dbReference>
<evidence type="ECO:0000256" key="1">
    <source>
        <dbReference type="ARBA" id="ARBA00023125"/>
    </source>
</evidence>
<evidence type="ECO:0000313" key="3">
    <source>
        <dbReference type="EMBL" id="OUC98179.1"/>
    </source>
</evidence>
<dbReference type="Gene3D" id="3.40.50.2300">
    <property type="match status" value="1"/>
</dbReference>
<dbReference type="SMART" id="SM00421">
    <property type="entry name" value="HTH_LUXR"/>
    <property type="match status" value="1"/>
</dbReference>
<feature type="domain" description="HTH luxR-type" evidence="2">
    <location>
        <begin position="161"/>
        <end position="226"/>
    </location>
</feature>
<organism evidence="3 4">
    <name type="scientific">Streptomyces swartbergensis</name>
    <dbReference type="NCBI Taxonomy" id="487165"/>
    <lineage>
        <taxon>Bacteria</taxon>
        <taxon>Bacillati</taxon>
        <taxon>Actinomycetota</taxon>
        <taxon>Actinomycetes</taxon>
        <taxon>Kitasatosporales</taxon>
        <taxon>Streptomycetaceae</taxon>
        <taxon>Streptomyces</taxon>
    </lineage>
</organism>
<proteinExistence type="predicted"/>
<dbReference type="InterPro" id="IPR039420">
    <property type="entry name" value="WalR-like"/>
</dbReference>
<evidence type="ECO:0000259" key="2">
    <source>
        <dbReference type="PROSITE" id="PS50043"/>
    </source>
</evidence>
<name>A0A243RTG6_9ACTN</name>
<keyword evidence="1" id="KW-0238">DNA-binding</keyword>
<dbReference type="PANTHER" id="PTHR43214">
    <property type="entry name" value="TWO-COMPONENT RESPONSE REGULATOR"/>
    <property type="match status" value="1"/>
</dbReference>
<dbReference type="InterPro" id="IPR000792">
    <property type="entry name" value="Tscrpt_reg_LuxR_C"/>
</dbReference>
<comment type="caution">
    <text evidence="3">The sequence shown here is derived from an EMBL/GenBank/DDBJ whole genome shotgun (WGS) entry which is preliminary data.</text>
</comment>
<gene>
    <name evidence="3" type="ORF">CA983_29520</name>
</gene>
<dbReference type="GO" id="GO:0006355">
    <property type="term" value="P:regulation of DNA-templated transcription"/>
    <property type="evidence" value="ECO:0007669"/>
    <property type="project" value="InterPro"/>
</dbReference>
<sequence>MLRVALVAPSLSARIAVRRVLDEAEQFGVVAEGAPGTMADIVRWSRPDVVVISHAAESEALHTLLRLGGGKPEGRRHARPGQRTGRPASVVLAEHLTGHGTRQLLGQGATGVLRRSTAAQHLPWAVTAVAQGSLALDPCLTEALKTAYVRPAPADSERVPAEALVSTLTPRERDVLALVGEGMPNREIAAALSLSPDTVKDHLRRIYTKLGVETRLHAARIAWHAEGGPAHRPVRYAPEPI</sequence>
<dbReference type="SUPFAM" id="SSF46894">
    <property type="entry name" value="C-terminal effector domain of the bipartite response regulators"/>
    <property type="match status" value="1"/>
</dbReference>
<reference evidence="3 4" key="1">
    <citation type="submission" date="2017-05" db="EMBL/GenBank/DDBJ databases">
        <title>Biotechnological potential of actinobacteria isolated from South African environments.</title>
        <authorList>
            <person name="Le Roes-Hill M."/>
            <person name="Prins A."/>
            <person name="Durrell K.A."/>
        </authorList>
    </citation>
    <scope>NUCLEOTIDE SEQUENCE [LARGE SCALE GENOMIC DNA]</scope>
    <source>
        <strain evidence="3 4">HMC13</strain>
    </source>
</reference>
<dbReference type="PROSITE" id="PS00622">
    <property type="entry name" value="HTH_LUXR_1"/>
    <property type="match status" value="1"/>
</dbReference>
<accession>A0A243RTG6</accession>
<evidence type="ECO:0000313" key="4">
    <source>
        <dbReference type="Proteomes" id="UP000195105"/>
    </source>
</evidence>
<dbReference type="PROSITE" id="PS50043">
    <property type="entry name" value="HTH_LUXR_2"/>
    <property type="match status" value="1"/>
</dbReference>
<dbReference type="CDD" id="cd06170">
    <property type="entry name" value="LuxR_C_like"/>
    <property type="match status" value="1"/>
</dbReference>